<reference evidence="6 7" key="2">
    <citation type="journal article" date="2016" name="Int. J. Syst. Evol. Microbiol.">
        <title>Bacillus gobiensis sp. nov., isolated from a soil sample.</title>
        <authorList>
            <person name="Liu B."/>
            <person name="Liu G.H."/>
            <person name="Cetin S."/>
            <person name="Schumann P."/>
            <person name="Pan Z.Z."/>
            <person name="Chen Q.Q."/>
        </authorList>
    </citation>
    <scope>NUCLEOTIDE SEQUENCE [LARGE SCALE GENOMIC DNA]</scope>
    <source>
        <strain evidence="6 7">FJAT-4402</strain>
    </source>
</reference>
<dbReference type="PROSITE" id="PS00211">
    <property type="entry name" value="ABC_TRANSPORTER_1"/>
    <property type="match status" value="1"/>
</dbReference>
<dbReference type="PATRIC" id="fig|1441095.3.peg.4603"/>
<dbReference type="InterPro" id="IPR050166">
    <property type="entry name" value="ABC_transporter_ATP-bind"/>
</dbReference>
<evidence type="ECO:0000256" key="2">
    <source>
        <dbReference type="ARBA" id="ARBA00022741"/>
    </source>
</evidence>
<dbReference type="Pfam" id="PF00005">
    <property type="entry name" value="ABC_tran"/>
    <property type="match status" value="1"/>
</dbReference>
<dbReference type="InterPro" id="IPR027417">
    <property type="entry name" value="P-loop_NTPase"/>
</dbReference>
<keyword evidence="1" id="KW-0813">Transport</keyword>
<dbReference type="Proteomes" id="UP000067625">
    <property type="component" value="Chromosome"/>
</dbReference>
<evidence type="ECO:0000313" key="6">
    <source>
        <dbReference type="EMBL" id="ALC84357.1"/>
    </source>
</evidence>
<reference evidence="7" key="1">
    <citation type="submission" date="2015-08" db="EMBL/GenBank/DDBJ databases">
        <title>Genome sequencing project for genomic taxonomy and phylogenomics of Bacillus-like bacteria.</title>
        <authorList>
            <person name="Liu B."/>
            <person name="Wang J."/>
            <person name="Zhu Y."/>
            <person name="Liu G."/>
            <person name="Chen Q."/>
            <person name="Chen Z."/>
            <person name="Lan J."/>
            <person name="Che J."/>
            <person name="Ge C."/>
            <person name="Shi H."/>
            <person name="Pan Z."/>
            <person name="Liu X."/>
        </authorList>
    </citation>
    <scope>NUCLEOTIDE SEQUENCE [LARGE SCALE GENOMIC DNA]</scope>
    <source>
        <strain evidence="7">FJAT-4402</strain>
    </source>
</reference>
<dbReference type="InterPro" id="IPR017871">
    <property type="entry name" value="ABC_transporter-like_CS"/>
</dbReference>
<evidence type="ECO:0000256" key="1">
    <source>
        <dbReference type="ARBA" id="ARBA00022448"/>
    </source>
</evidence>
<dbReference type="EMBL" id="CP012600">
    <property type="protein sequence ID" value="ALC84357.1"/>
    <property type="molecule type" value="Genomic_DNA"/>
</dbReference>
<keyword evidence="4" id="KW-1278">Translocase</keyword>
<evidence type="ECO:0000259" key="5">
    <source>
        <dbReference type="PROSITE" id="PS50893"/>
    </source>
</evidence>
<evidence type="ECO:0000256" key="3">
    <source>
        <dbReference type="ARBA" id="ARBA00022840"/>
    </source>
</evidence>
<dbReference type="InterPro" id="IPR003439">
    <property type="entry name" value="ABC_transporter-like_ATP-bd"/>
</dbReference>
<accession>A0A0M5JCW2</accession>
<dbReference type="PANTHER" id="PTHR42788:SF13">
    <property type="entry name" value="ALIPHATIC SULFONATES IMPORT ATP-BINDING PROTEIN SSUB"/>
    <property type="match status" value="1"/>
</dbReference>
<dbReference type="STRING" id="1441095.AM592_20795"/>
<proteinExistence type="predicted"/>
<sequence length="258" mass="28950">MKRKVIELKEISLQFSSNRAVQPVLGNINLDLHQDEFVCILGPSGCGKSTLLNILAGFQKPTTGQRFINGEKYSKPNADIGVVFQHPNLFPWLTIQNNVGFGLKMKGMSKKDKERIIAHYLQLVQLESSADLLPHQLSGGMKQRAAIARTLAAEPKAILMDEPFSALDTLTKETMQNHLLTIWKKTKKSIFFITHDVEEALLLGTRILVMYPAPGRIAIDIANPLIKQNQSNSELKNTKEFLDLRTYLVSVIKKAKEE</sequence>
<dbReference type="GO" id="GO:0016887">
    <property type="term" value="F:ATP hydrolysis activity"/>
    <property type="evidence" value="ECO:0007669"/>
    <property type="project" value="InterPro"/>
</dbReference>
<gene>
    <name evidence="6" type="ORF">AM592_20795</name>
</gene>
<dbReference type="GO" id="GO:0005524">
    <property type="term" value="F:ATP binding"/>
    <property type="evidence" value="ECO:0007669"/>
    <property type="project" value="UniProtKB-KW"/>
</dbReference>
<name>A0A0M5JCW2_9BACI</name>
<evidence type="ECO:0000313" key="7">
    <source>
        <dbReference type="Proteomes" id="UP000067625"/>
    </source>
</evidence>
<dbReference type="SMART" id="SM00382">
    <property type="entry name" value="AAA"/>
    <property type="match status" value="1"/>
</dbReference>
<protein>
    <submittedName>
        <fullName evidence="6">Taurine ABC transporter ATP-binding protein</fullName>
    </submittedName>
</protein>
<dbReference type="CDD" id="cd03293">
    <property type="entry name" value="ABC_NrtD_SsuB_transporters"/>
    <property type="match status" value="1"/>
</dbReference>
<dbReference type="AlphaFoldDB" id="A0A0M5JCW2"/>
<dbReference type="Gene3D" id="3.40.50.300">
    <property type="entry name" value="P-loop containing nucleotide triphosphate hydrolases"/>
    <property type="match status" value="1"/>
</dbReference>
<feature type="domain" description="ABC transporter" evidence="5">
    <location>
        <begin position="8"/>
        <end position="237"/>
    </location>
</feature>
<dbReference type="SUPFAM" id="SSF52540">
    <property type="entry name" value="P-loop containing nucleoside triphosphate hydrolases"/>
    <property type="match status" value="1"/>
</dbReference>
<keyword evidence="3 6" id="KW-0067">ATP-binding</keyword>
<evidence type="ECO:0000256" key="4">
    <source>
        <dbReference type="ARBA" id="ARBA00022967"/>
    </source>
</evidence>
<dbReference type="PANTHER" id="PTHR42788">
    <property type="entry name" value="TAURINE IMPORT ATP-BINDING PROTEIN-RELATED"/>
    <property type="match status" value="1"/>
</dbReference>
<keyword evidence="7" id="KW-1185">Reference proteome</keyword>
<dbReference type="PROSITE" id="PS50893">
    <property type="entry name" value="ABC_TRANSPORTER_2"/>
    <property type="match status" value="1"/>
</dbReference>
<dbReference type="InterPro" id="IPR003593">
    <property type="entry name" value="AAA+_ATPase"/>
</dbReference>
<organism evidence="6 7">
    <name type="scientific">Bacillus gobiensis</name>
    <dbReference type="NCBI Taxonomy" id="1441095"/>
    <lineage>
        <taxon>Bacteria</taxon>
        <taxon>Bacillati</taxon>
        <taxon>Bacillota</taxon>
        <taxon>Bacilli</taxon>
        <taxon>Bacillales</taxon>
        <taxon>Bacillaceae</taxon>
        <taxon>Bacillus</taxon>
    </lineage>
</organism>
<keyword evidence="2" id="KW-0547">Nucleotide-binding</keyword>